<dbReference type="GO" id="GO:0016887">
    <property type="term" value="F:ATP hydrolysis activity"/>
    <property type="evidence" value="ECO:0007669"/>
    <property type="project" value="InterPro"/>
</dbReference>
<evidence type="ECO:0000259" key="4">
    <source>
        <dbReference type="Pfam" id="PF17862"/>
    </source>
</evidence>
<dbReference type="GO" id="GO:0005737">
    <property type="term" value="C:cytoplasm"/>
    <property type="evidence" value="ECO:0007669"/>
    <property type="project" value="TreeGrafter"/>
</dbReference>
<comment type="caution">
    <text evidence="5">The sequence shown here is derived from an EMBL/GenBank/DDBJ whole genome shotgun (WGS) entry which is preliminary data.</text>
</comment>
<dbReference type="Gene3D" id="1.10.8.60">
    <property type="match status" value="1"/>
</dbReference>
<sequence>MKIVNIKLQSIQHHLSSEDSQLLAEKTHGFNGADLQKLCRQGHFENALSVIKSSSMRDVLLEILKVKWSHIGDQQDLKQKIEHMIVWPIKDLIAFKTMSISPTKGILMYETPGCSKTVIAKAVAIESGLNFFAGPELFSKWVGEFERTIREIFRRSRLASAVIIFLDEIDAIANQPSSNTKTSDGNCVLAQLLNGMDGTENVQGVAIIAARNRPDCIDLVRNLSIRALIRPG</sequence>
<evidence type="ECO:0008006" key="8">
    <source>
        <dbReference type="Google" id="ProtNLM"/>
    </source>
</evidence>
<accession>A0A814MFY7</accession>
<dbReference type="Gene3D" id="3.40.50.300">
    <property type="entry name" value="P-loop containing nucleotide triphosphate hydrolases"/>
    <property type="match status" value="1"/>
</dbReference>
<organism evidence="5 7">
    <name type="scientific">Didymodactylos carnosus</name>
    <dbReference type="NCBI Taxonomy" id="1234261"/>
    <lineage>
        <taxon>Eukaryota</taxon>
        <taxon>Metazoa</taxon>
        <taxon>Spiralia</taxon>
        <taxon>Gnathifera</taxon>
        <taxon>Rotifera</taxon>
        <taxon>Eurotatoria</taxon>
        <taxon>Bdelloidea</taxon>
        <taxon>Philodinida</taxon>
        <taxon>Philodinidae</taxon>
        <taxon>Didymodactylos</taxon>
    </lineage>
</organism>
<dbReference type="GO" id="GO:0005524">
    <property type="term" value="F:ATP binding"/>
    <property type="evidence" value="ECO:0007669"/>
    <property type="project" value="UniProtKB-KW"/>
</dbReference>
<evidence type="ECO:0000313" key="7">
    <source>
        <dbReference type="Proteomes" id="UP000663829"/>
    </source>
</evidence>
<evidence type="ECO:0000313" key="6">
    <source>
        <dbReference type="EMBL" id="CAF3842514.1"/>
    </source>
</evidence>
<dbReference type="InterPro" id="IPR027417">
    <property type="entry name" value="P-loop_NTPase"/>
</dbReference>
<keyword evidence="7" id="KW-1185">Reference proteome</keyword>
<dbReference type="OrthoDB" id="8922324at2759"/>
<name>A0A814MFY7_9BILA</name>
<dbReference type="Pfam" id="PF00004">
    <property type="entry name" value="AAA"/>
    <property type="match status" value="1"/>
</dbReference>
<feature type="domain" description="ATPase AAA-type core" evidence="3">
    <location>
        <begin position="106"/>
        <end position="218"/>
    </location>
</feature>
<evidence type="ECO:0000313" key="5">
    <source>
        <dbReference type="EMBL" id="CAF1075993.1"/>
    </source>
</evidence>
<evidence type="ECO:0000259" key="3">
    <source>
        <dbReference type="Pfam" id="PF00004"/>
    </source>
</evidence>
<dbReference type="AlphaFoldDB" id="A0A814MFY7"/>
<dbReference type="SUPFAM" id="SSF52540">
    <property type="entry name" value="P-loop containing nucleoside triphosphate hydrolases"/>
    <property type="match status" value="1"/>
</dbReference>
<evidence type="ECO:0000256" key="1">
    <source>
        <dbReference type="ARBA" id="ARBA00022741"/>
    </source>
</evidence>
<dbReference type="EMBL" id="CAJOBC010004836">
    <property type="protein sequence ID" value="CAF3842514.1"/>
    <property type="molecule type" value="Genomic_DNA"/>
</dbReference>
<evidence type="ECO:0000256" key="2">
    <source>
        <dbReference type="ARBA" id="ARBA00022840"/>
    </source>
</evidence>
<dbReference type="InterPro" id="IPR050168">
    <property type="entry name" value="AAA_ATPase_domain"/>
</dbReference>
<feature type="domain" description="AAA ATPase AAA+ lid" evidence="4">
    <location>
        <begin position="19"/>
        <end position="41"/>
    </location>
</feature>
<gene>
    <name evidence="5" type="ORF">GPM918_LOCUS17523</name>
    <name evidence="6" type="ORF">SRO942_LOCUS17521</name>
</gene>
<dbReference type="EMBL" id="CAJNOQ010004836">
    <property type="protein sequence ID" value="CAF1075993.1"/>
    <property type="molecule type" value="Genomic_DNA"/>
</dbReference>
<protein>
    <recommendedName>
        <fullName evidence="8">AAA+ ATPase domain-containing protein</fullName>
    </recommendedName>
</protein>
<keyword evidence="2" id="KW-0067">ATP-binding</keyword>
<dbReference type="PANTHER" id="PTHR23077">
    <property type="entry name" value="AAA-FAMILY ATPASE"/>
    <property type="match status" value="1"/>
</dbReference>
<dbReference type="Pfam" id="PF17862">
    <property type="entry name" value="AAA_lid_3"/>
    <property type="match status" value="1"/>
</dbReference>
<dbReference type="Proteomes" id="UP000681722">
    <property type="component" value="Unassembled WGS sequence"/>
</dbReference>
<proteinExistence type="predicted"/>
<dbReference type="InterPro" id="IPR003959">
    <property type="entry name" value="ATPase_AAA_core"/>
</dbReference>
<dbReference type="Proteomes" id="UP000663829">
    <property type="component" value="Unassembled WGS sequence"/>
</dbReference>
<reference evidence="5" key="1">
    <citation type="submission" date="2021-02" db="EMBL/GenBank/DDBJ databases">
        <authorList>
            <person name="Nowell W R."/>
        </authorList>
    </citation>
    <scope>NUCLEOTIDE SEQUENCE</scope>
</reference>
<dbReference type="InterPro" id="IPR041569">
    <property type="entry name" value="AAA_lid_3"/>
</dbReference>
<dbReference type="PANTHER" id="PTHR23077:SF27">
    <property type="entry name" value="ATPASE FAMILY GENE 2 PROTEIN HOMOLOG A"/>
    <property type="match status" value="1"/>
</dbReference>
<keyword evidence="1" id="KW-0547">Nucleotide-binding</keyword>